<accession>C1AR78</accession>
<dbReference type="PATRIC" id="fig|632772.20.peg.351"/>
<proteinExistence type="inferred from homology"/>
<reference evidence="5 6" key="1">
    <citation type="submission" date="2009-03" db="EMBL/GenBank/DDBJ databases">
        <title>Comparison of the complete genome sequences of Rhodococcus erythropolis PR4 and Rhodococcus opacus B4.</title>
        <authorList>
            <person name="Takarada H."/>
            <person name="Sekine M."/>
            <person name="Hosoyama A."/>
            <person name="Yamada R."/>
            <person name="Fujisawa T."/>
            <person name="Omata S."/>
            <person name="Shimizu A."/>
            <person name="Tsukatani N."/>
            <person name="Tanikawa S."/>
            <person name="Fujita N."/>
            <person name="Harayama S."/>
        </authorList>
    </citation>
    <scope>NUCLEOTIDE SEQUENCE [LARGE SCALE GENOMIC DNA]</scope>
    <source>
        <strain evidence="5 6">B4</strain>
    </source>
</reference>
<evidence type="ECO:0000313" key="6">
    <source>
        <dbReference type="Proteomes" id="UP000002212"/>
    </source>
</evidence>
<dbReference type="AlphaFoldDB" id="C1AR78"/>
<dbReference type="Gene3D" id="1.10.530.10">
    <property type="match status" value="1"/>
</dbReference>
<gene>
    <name evidence="5" type="ordered locus">ROP_03080</name>
</gene>
<protein>
    <submittedName>
        <fullName evidence="5">Putative resuscitation-promoting factor</fullName>
    </submittedName>
</protein>
<dbReference type="SUPFAM" id="SSF53955">
    <property type="entry name" value="Lysozyme-like"/>
    <property type="match status" value="1"/>
</dbReference>
<feature type="compositionally biased region" description="Low complexity" evidence="3">
    <location>
        <begin position="185"/>
        <end position="201"/>
    </location>
</feature>
<name>C1AR78_RHOOB</name>
<feature type="compositionally biased region" description="Low complexity" evidence="3">
    <location>
        <begin position="141"/>
        <end position="171"/>
    </location>
</feature>
<dbReference type="EMBL" id="AP011115">
    <property type="protein sequence ID" value="BAH48555.1"/>
    <property type="molecule type" value="Genomic_DNA"/>
</dbReference>
<feature type="region of interest" description="Disordered" evidence="3">
    <location>
        <begin position="216"/>
        <end position="236"/>
    </location>
</feature>
<dbReference type="GO" id="GO:0016787">
    <property type="term" value="F:hydrolase activity"/>
    <property type="evidence" value="ECO:0007669"/>
    <property type="project" value="UniProtKB-KW"/>
</dbReference>
<evidence type="ECO:0000256" key="3">
    <source>
        <dbReference type="SAM" id="MobiDB-lite"/>
    </source>
</evidence>
<evidence type="ECO:0000259" key="4">
    <source>
        <dbReference type="Pfam" id="PF06737"/>
    </source>
</evidence>
<dbReference type="STRING" id="632772.ROP_03080"/>
<dbReference type="InterPro" id="IPR010618">
    <property type="entry name" value="RPF"/>
</dbReference>
<sequence length="236" mass="24509">MPRPQARRGLSQMTTRNMEKRTFGWIALIGAAATVLLGLGAGTALGAPHDWDEVAECESGGDWTTDTGNGFYGGLQFTPETWKANGGKGDPSEASEAEQIRVAENVLKTQGPGAWPVCGQYLKKGGTAPVEVPPVTPAPAPDVVETPEVVETPDAVETPEVVETPDAVETPDVVETPDLAEAPDAVETPAPVETPTTAEDPATVKAAAQEALDSARALAAQNGSSEVFEERAAAPR</sequence>
<evidence type="ECO:0000256" key="1">
    <source>
        <dbReference type="ARBA" id="ARBA00010830"/>
    </source>
</evidence>
<evidence type="ECO:0000313" key="5">
    <source>
        <dbReference type="EMBL" id="BAH48555.1"/>
    </source>
</evidence>
<dbReference type="HOGENOM" id="CLU_045108_1_1_11"/>
<feature type="compositionally biased region" description="Pro residues" evidence="3">
    <location>
        <begin position="131"/>
        <end position="140"/>
    </location>
</feature>
<organism evidence="5 6">
    <name type="scientific">Rhodococcus opacus (strain B4)</name>
    <dbReference type="NCBI Taxonomy" id="632772"/>
    <lineage>
        <taxon>Bacteria</taxon>
        <taxon>Bacillati</taxon>
        <taxon>Actinomycetota</taxon>
        <taxon>Actinomycetes</taxon>
        <taxon>Mycobacteriales</taxon>
        <taxon>Nocardiaceae</taxon>
        <taxon>Rhodococcus</taxon>
    </lineage>
</organism>
<dbReference type="Proteomes" id="UP000002212">
    <property type="component" value="Chromosome"/>
</dbReference>
<dbReference type="KEGG" id="rop:ROP_03080"/>
<comment type="similarity">
    <text evidence="1">Belongs to the transglycosylase family. Rpf subfamily.</text>
</comment>
<dbReference type="Pfam" id="PF06737">
    <property type="entry name" value="Transglycosylas"/>
    <property type="match status" value="1"/>
</dbReference>
<evidence type="ECO:0000256" key="2">
    <source>
        <dbReference type="ARBA" id="ARBA00022801"/>
    </source>
</evidence>
<feature type="domain" description="Resuscitation-promoting factor core lysozyme-like" evidence="4">
    <location>
        <begin position="49"/>
        <end position="118"/>
    </location>
</feature>
<keyword evidence="2" id="KW-0378">Hydrolase</keyword>
<dbReference type="CDD" id="cd13925">
    <property type="entry name" value="RPF"/>
    <property type="match status" value="1"/>
</dbReference>
<dbReference type="InterPro" id="IPR023346">
    <property type="entry name" value="Lysozyme-like_dom_sf"/>
</dbReference>
<feature type="region of interest" description="Disordered" evidence="3">
    <location>
        <begin position="130"/>
        <end position="201"/>
    </location>
</feature>